<dbReference type="AlphaFoldDB" id="R8B9B4"/>
<dbReference type="RefSeq" id="XP_007919333.1">
    <property type="nucleotide sequence ID" value="XM_007921142.1"/>
</dbReference>
<dbReference type="InterPro" id="IPR011701">
    <property type="entry name" value="MFS"/>
</dbReference>
<organism evidence="8 9">
    <name type="scientific">Phaeoacremonium minimum (strain UCR-PA7)</name>
    <name type="common">Esca disease fungus</name>
    <name type="synonym">Togninia minima</name>
    <dbReference type="NCBI Taxonomy" id="1286976"/>
    <lineage>
        <taxon>Eukaryota</taxon>
        <taxon>Fungi</taxon>
        <taxon>Dikarya</taxon>
        <taxon>Ascomycota</taxon>
        <taxon>Pezizomycotina</taxon>
        <taxon>Sordariomycetes</taxon>
        <taxon>Sordariomycetidae</taxon>
        <taxon>Togniniales</taxon>
        <taxon>Togniniaceae</taxon>
        <taxon>Phaeoacremonium</taxon>
    </lineage>
</organism>
<feature type="domain" description="Major facilitator superfamily (MFS) profile" evidence="7">
    <location>
        <begin position="84"/>
        <end position="220"/>
    </location>
</feature>
<evidence type="ECO:0000259" key="7">
    <source>
        <dbReference type="PROSITE" id="PS50850"/>
    </source>
</evidence>
<dbReference type="SUPFAM" id="SSF103473">
    <property type="entry name" value="MFS general substrate transporter"/>
    <property type="match status" value="1"/>
</dbReference>
<evidence type="ECO:0000256" key="3">
    <source>
        <dbReference type="ARBA" id="ARBA00022989"/>
    </source>
</evidence>
<reference evidence="9" key="1">
    <citation type="journal article" date="2013" name="Genome Announc.">
        <title>Draft genome sequence of the ascomycete Phaeoacremonium aleophilum strain UCR-PA7, a causal agent of the esca disease complex in grapevines.</title>
        <authorList>
            <person name="Blanco-Ulate B."/>
            <person name="Rolshausen P."/>
            <person name="Cantu D."/>
        </authorList>
    </citation>
    <scope>NUCLEOTIDE SEQUENCE [LARGE SCALE GENOMIC DNA]</scope>
    <source>
        <strain evidence="9">UCR-PA7</strain>
    </source>
</reference>
<proteinExistence type="predicted"/>
<dbReference type="GO" id="GO:0022857">
    <property type="term" value="F:transmembrane transporter activity"/>
    <property type="evidence" value="ECO:0007669"/>
    <property type="project" value="InterPro"/>
</dbReference>
<dbReference type="Pfam" id="PF07690">
    <property type="entry name" value="MFS_1"/>
    <property type="match status" value="1"/>
</dbReference>
<feature type="transmembrane region" description="Helical" evidence="6">
    <location>
        <begin position="121"/>
        <end position="138"/>
    </location>
</feature>
<keyword evidence="3 6" id="KW-1133">Transmembrane helix</keyword>
<feature type="transmembrane region" description="Helical" evidence="6">
    <location>
        <begin position="84"/>
        <end position="101"/>
    </location>
</feature>
<evidence type="ECO:0000256" key="2">
    <source>
        <dbReference type="ARBA" id="ARBA00022692"/>
    </source>
</evidence>
<dbReference type="eggNOG" id="KOG0255">
    <property type="taxonomic scope" value="Eukaryota"/>
</dbReference>
<dbReference type="PANTHER" id="PTHR23502:SF188">
    <property type="entry name" value="MAJOR FACILITATOR SUPERFAMILY (MFS) PROFILE DOMAIN-CONTAINING PROTEIN"/>
    <property type="match status" value="1"/>
</dbReference>
<dbReference type="EMBL" id="KB933369">
    <property type="protein sequence ID" value="EON95881.1"/>
    <property type="molecule type" value="Genomic_DNA"/>
</dbReference>
<feature type="transmembrane region" description="Helical" evidence="6">
    <location>
        <begin position="150"/>
        <end position="167"/>
    </location>
</feature>
<evidence type="ECO:0000313" key="8">
    <source>
        <dbReference type="EMBL" id="EON95881.1"/>
    </source>
</evidence>
<dbReference type="PANTHER" id="PTHR23502">
    <property type="entry name" value="MAJOR FACILITATOR SUPERFAMILY"/>
    <property type="match status" value="1"/>
</dbReference>
<evidence type="ECO:0000256" key="5">
    <source>
        <dbReference type="SAM" id="MobiDB-lite"/>
    </source>
</evidence>
<accession>R8B9B4</accession>
<keyword evidence="9" id="KW-1185">Reference proteome</keyword>
<dbReference type="GeneID" id="19329501"/>
<dbReference type="HOGENOM" id="CLU_073902_0_0_1"/>
<dbReference type="InterPro" id="IPR020846">
    <property type="entry name" value="MFS_dom"/>
</dbReference>
<evidence type="ECO:0000256" key="6">
    <source>
        <dbReference type="SAM" id="Phobius"/>
    </source>
</evidence>
<sequence length="220" mass="24090">MWSYVQYRRMGRDVRAAAKRAPEQDTHEQGAEKTLQDPEKNNTAPKSDGLASNDSKDDRIWVTTDGDDDPFDPKNWPLTARAKNIFILTLLIFVQAWAGAAESMANTAASQEFHVSKVAESLSTAMYLFGIGSGSLFAGPLSETVGRNPVYLISSFCYLLFVLGAALTPTFGGQLVCRYFIGLFASATLSINGSSVRDQFRSVKRSFVFPIIAWANVTGL</sequence>
<evidence type="ECO:0000313" key="9">
    <source>
        <dbReference type="Proteomes" id="UP000014074"/>
    </source>
</evidence>
<feature type="region of interest" description="Disordered" evidence="5">
    <location>
        <begin position="13"/>
        <end position="68"/>
    </location>
</feature>
<dbReference type="Gene3D" id="1.20.1720.10">
    <property type="entry name" value="Multidrug resistance protein D"/>
    <property type="match status" value="1"/>
</dbReference>
<comment type="subcellular location">
    <subcellularLocation>
        <location evidence="1">Membrane</location>
        <topology evidence="1">Multi-pass membrane protein</topology>
    </subcellularLocation>
</comment>
<dbReference type="GO" id="GO:0005886">
    <property type="term" value="C:plasma membrane"/>
    <property type="evidence" value="ECO:0007669"/>
    <property type="project" value="TreeGrafter"/>
</dbReference>
<keyword evidence="4 6" id="KW-0472">Membrane</keyword>
<gene>
    <name evidence="8" type="ORF">UCRPA7_8630</name>
</gene>
<feature type="compositionally biased region" description="Polar residues" evidence="5">
    <location>
        <begin position="41"/>
        <end position="53"/>
    </location>
</feature>
<dbReference type="PROSITE" id="PS50850">
    <property type="entry name" value="MFS"/>
    <property type="match status" value="1"/>
</dbReference>
<dbReference type="Proteomes" id="UP000014074">
    <property type="component" value="Unassembled WGS sequence"/>
</dbReference>
<evidence type="ECO:0000256" key="4">
    <source>
        <dbReference type="ARBA" id="ARBA00023136"/>
    </source>
</evidence>
<dbReference type="OrthoDB" id="3936150at2759"/>
<evidence type="ECO:0000256" key="1">
    <source>
        <dbReference type="ARBA" id="ARBA00004141"/>
    </source>
</evidence>
<feature type="compositionally biased region" description="Basic and acidic residues" evidence="5">
    <location>
        <begin position="13"/>
        <end position="40"/>
    </location>
</feature>
<name>R8B9B4_PHAM7</name>
<keyword evidence="2 6" id="KW-0812">Transmembrane</keyword>
<dbReference type="InterPro" id="IPR036259">
    <property type="entry name" value="MFS_trans_sf"/>
</dbReference>
<dbReference type="KEGG" id="tmn:UCRPA7_8630"/>
<protein>
    <submittedName>
        <fullName evidence="8">Putative mfs dha1 multidrug resistance protein</fullName>
    </submittedName>
</protein>